<dbReference type="AlphaFoldDB" id="A0A9N9U6B9"/>
<evidence type="ECO:0000313" key="2">
    <source>
        <dbReference type="EMBL" id="CAG9981493.1"/>
    </source>
</evidence>
<evidence type="ECO:0000313" key="3">
    <source>
        <dbReference type="Proteomes" id="UP000754883"/>
    </source>
</evidence>
<proteinExistence type="predicted"/>
<protein>
    <submittedName>
        <fullName evidence="2">Uncharacterized protein</fullName>
    </submittedName>
</protein>
<comment type="caution">
    <text evidence="2">The sequence shown here is derived from an EMBL/GenBank/DDBJ whole genome shotgun (WGS) entry which is preliminary data.</text>
</comment>
<accession>A0A9N9U6B9</accession>
<dbReference type="OrthoDB" id="5151886at2759"/>
<dbReference type="EMBL" id="CABFNO020001323">
    <property type="protein sequence ID" value="CAG9981493.1"/>
    <property type="molecule type" value="Genomic_DNA"/>
</dbReference>
<sequence length="243" mass="27152">MEIKIKYSAMLFEATQARGRVQNKRYDDGTVAVVFSYSEEGDDTNLDCSDDDPNPAVACDDIPFRKCHHGHENNIPDNVRHDKTDACKKNSAYAGEYHDPCQQSITSTGQDESLAGSLRRMIYAACNAQSKKGMNGSEDSRGPDQGGQEVDNDKEPKRKKMHRASLYTAQHKDGTFYHVRINSELGEEFRKIDSRADKKAFVLANGFPKGNRWGAEGRKKAQQEKELLEQESTGETPEAGRVS</sequence>
<dbReference type="Proteomes" id="UP000754883">
    <property type="component" value="Unassembled WGS sequence"/>
</dbReference>
<keyword evidence="3" id="KW-1185">Reference proteome</keyword>
<feature type="region of interest" description="Disordered" evidence="1">
    <location>
        <begin position="129"/>
        <end position="162"/>
    </location>
</feature>
<name>A0A9N9U6B9_9HYPO</name>
<reference evidence="2" key="1">
    <citation type="submission" date="2021-10" db="EMBL/GenBank/DDBJ databases">
        <authorList>
            <person name="Piombo E."/>
        </authorList>
    </citation>
    <scope>NUCLEOTIDE SEQUENCE</scope>
</reference>
<gene>
    <name evidence="2" type="ORF">CBYS24578_00008370</name>
</gene>
<organism evidence="2 3">
    <name type="scientific">Clonostachys byssicola</name>
    <dbReference type="NCBI Taxonomy" id="160290"/>
    <lineage>
        <taxon>Eukaryota</taxon>
        <taxon>Fungi</taxon>
        <taxon>Dikarya</taxon>
        <taxon>Ascomycota</taxon>
        <taxon>Pezizomycotina</taxon>
        <taxon>Sordariomycetes</taxon>
        <taxon>Hypocreomycetidae</taxon>
        <taxon>Hypocreales</taxon>
        <taxon>Bionectriaceae</taxon>
        <taxon>Clonostachys</taxon>
    </lineage>
</organism>
<feature type="region of interest" description="Disordered" evidence="1">
    <location>
        <begin position="206"/>
        <end position="243"/>
    </location>
</feature>
<evidence type="ECO:0000256" key="1">
    <source>
        <dbReference type="SAM" id="MobiDB-lite"/>
    </source>
</evidence>
<feature type="compositionally biased region" description="Basic and acidic residues" evidence="1">
    <location>
        <begin position="215"/>
        <end position="228"/>
    </location>
</feature>